<dbReference type="PROSITE" id="PS00688">
    <property type="entry name" value="SIGMA54_INTERACT_3"/>
    <property type="match status" value="1"/>
</dbReference>
<dbReference type="GO" id="GO:0003677">
    <property type="term" value="F:DNA binding"/>
    <property type="evidence" value="ECO:0007669"/>
    <property type="project" value="UniProtKB-KW"/>
</dbReference>
<dbReference type="InterPro" id="IPR025944">
    <property type="entry name" value="Sigma_54_int_dom_CS"/>
</dbReference>
<dbReference type="InterPro" id="IPR009057">
    <property type="entry name" value="Homeodomain-like_sf"/>
</dbReference>
<dbReference type="NCBIfam" id="TIGR00229">
    <property type="entry name" value="sensory_box"/>
    <property type="match status" value="1"/>
</dbReference>
<dbReference type="InterPro" id="IPR025943">
    <property type="entry name" value="Sigma_54_int_dom_ATP-bd_2"/>
</dbReference>
<gene>
    <name evidence="10" type="ORF">PQJ61_12185</name>
</gene>
<dbReference type="PROSITE" id="PS50112">
    <property type="entry name" value="PAS"/>
    <property type="match status" value="1"/>
</dbReference>
<proteinExistence type="predicted"/>
<comment type="caution">
    <text evidence="10">The sequence shown here is derived from an EMBL/GenBank/DDBJ whole genome shotgun (WGS) entry which is preliminary data.</text>
</comment>
<evidence type="ECO:0000256" key="2">
    <source>
        <dbReference type="ARBA" id="ARBA00022797"/>
    </source>
</evidence>
<keyword evidence="1" id="KW-0547">Nucleotide-binding</keyword>
<dbReference type="Pfam" id="PF25601">
    <property type="entry name" value="AAA_lid_14"/>
    <property type="match status" value="1"/>
</dbReference>
<dbReference type="InterPro" id="IPR027417">
    <property type="entry name" value="P-loop_NTPase"/>
</dbReference>
<dbReference type="Pfam" id="PF18024">
    <property type="entry name" value="HTH_50"/>
    <property type="match status" value="1"/>
</dbReference>
<dbReference type="InterPro" id="IPR035965">
    <property type="entry name" value="PAS-like_dom_sf"/>
</dbReference>
<dbReference type="Proteomes" id="UP001221217">
    <property type="component" value="Unassembled WGS sequence"/>
</dbReference>
<dbReference type="GO" id="GO:0005524">
    <property type="term" value="F:ATP binding"/>
    <property type="evidence" value="ECO:0007669"/>
    <property type="project" value="UniProtKB-KW"/>
</dbReference>
<dbReference type="CDD" id="cd00009">
    <property type="entry name" value="AAA"/>
    <property type="match status" value="1"/>
</dbReference>
<dbReference type="Gene3D" id="3.30.450.20">
    <property type="entry name" value="PAS domain"/>
    <property type="match status" value="1"/>
</dbReference>
<dbReference type="SUPFAM" id="SSF46689">
    <property type="entry name" value="Homeodomain-like"/>
    <property type="match status" value="1"/>
</dbReference>
<dbReference type="Gene3D" id="1.10.8.60">
    <property type="match status" value="1"/>
</dbReference>
<feature type="domain" description="Sigma-54 factor interaction" evidence="8">
    <location>
        <begin position="170"/>
        <end position="399"/>
    </location>
</feature>
<dbReference type="SUPFAM" id="SSF55785">
    <property type="entry name" value="PYP-like sensor domain (PAS domain)"/>
    <property type="match status" value="1"/>
</dbReference>
<dbReference type="GO" id="GO:0006355">
    <property type="term" value="P:regulation of DNA-templated transcription"/>
    <property type="evidence" value="ECO:0007669"/>
    <property type="project" value="InterPro"/>
</dbReference>
<evidence type="ECO:0000313" key="10">
    <source>
        <dbReference type="EMBL" id="MDC7227514.1"/>
    </source>
</evidence>
<dbReference type="SUPFAM" id="SSF52540">
    <property type="entry name" value="P-loop containing nucleoside triphosphate hydrolases"/>
    <property type="match status" value="1"/>
</dbReference>
<dbReference type="PROSITE" id="PS00675">
    <property type="entry name" value="SIGMA54_INTERACT_1"/>
    <property type="match status" value="1"/>
</dbReference>
<evidence type="ECO:0000256" key="6">
    <source>
        <dbReference type="ARBA" id="ARBA00023163"/>
    </source>
</evidence>
<evidence type="ECO:0000256" key="3">
    <source>
        <dbReference type="ARBA" id="ARBA00022840"/>
    </source>
</evidence>
<feature type="domain" description="PAS" evidence="9">
    <location>
        <begin position="33"/>
        <end position="80"/>
    </location>
</feature>
<dbReference type="EMBL" id="JAQQAL010000026">
    <property type="protein sequence ID" value="MDC7227514.1"/>
    <property type="molecule type" value="Genomic_DNA"/>
</dbReference>
<evidence type="ECO:0000256" key="7">
    <source>
        <dbReference type="ARBA" id="ARBA00029500"/>
    </source>
</evidence>
<dbReference type="InterPro" id="IPR030828">
    <property type="entry name" value="HTH_TyrR"/>
</dbReference>
<dbReference type="InterPro" id="IPR000014">
    <property type="entry name" value="PAS"/>
</dbReference>
<dbReference type="PROSITE" id="PS50045">
    <property type="entry name" value="SIGMA54_INTERACT_4"/>
    <property type="match status" value="1"/>
</dbReference>
<dbReference type="Pfam" id="PF00158">
    <property type="entry name" value="Sigma54_activat"/>
    <property type="match status" value="1"/>
</dbReference>
<evidence type="ECO:0000259" key="8">
    <source>
        <dbReference type="PROSITE" id="PS50045"/>
    </source>
</evidence>
<reference evidence="10 11" key="1">
    <citation type="submission" date="2022-12" db="EMBL/GenBank/DDBJ databases">
        <title>Metagenome assembled genome from gulf of manar.</title>
        <authorList>
            <person name="Kohli P."/>
            <person name="Pk S."/>
            <person name="Venkata Ramana C."/>
            <person name="Sasikala C."/>
        </authorList>
    </citation>
    <scope>NUCLEOTIDE SEQUENCE [LARGE SCALE GENOMIC DNA]</scope>
    <source>
        <strain evidence="10">JB008</strain>
    </source>
</reference>
<dbReference type="SMART" id="SM00382">
    <property type="entry name" value="AAA"/>
    <property type="match status" value="1"/>
</dbReference>
<dbReference type="InterPro" id="IPR002078">
    <property type="entry name" value="Sigma_54_int"/>
</dbReference>
<dbReference type="InterPro" id="IPR058031">
    <property type="entry name" value="AAA_lid_NorR"/>
</dbReference>
<dbReference type="PROSITE" id="PS00676">
    <property type="entry name" value="SIGMA54_INTERACT_2"/>
    <property type="match status" value="1"/>
</dbReference>
<accession>A0AAJ1IG30</accession>
<evidence type="ECO:0000313" key="11">
    <source>
        <dbReference type="Proteomes" id="UP001221217"/>
    </source>
</evidence>
<dbReference type="InterPro" id="IPR025662">
    <property type="entry name" value="Sigma_54_int_dom_ATP-bd_1"/>
</dbReference>
<evidence type="ECO:0000256" key="1">
    <source>
        <dbReference type="ARBA" id="ARBA00022741"/>
    </source>
</evidence>
<dbReference type="PANTHER" id="PTHR32071">
    <property type="entry name" value="TRANSCRIPTIONAL REGULATORY PROTEIN"/>
    <property type="match status" value="1"/>
</dbReference>
<protein>
    <recommendedName>
        <fullName evidence="7">HTH-type transcriptional regulatory protein TyrR</fullName>
    </recommendedName>
</protein>
<evidence type="ECO:0000256" key="4">
    <source>
        <dbReference type="ARBA" id="ARBA00023015"/>
    </source>
</evidence>
<dbReference type="AlphaFoldDB" id="A0AAJ1IG30"/>
<keyword evidence="2" id="KW-0058">Aromatic hydrocarbons catabolism</keyword>
<dbReference type="InterPro" id="IPR013656">
    <property type="entry name" value="PAS_4"/>
</dbReference>
<organism evidence="10 11">
    <name type="scientific">Candidatus Thalassospirochaeta sargassi</name>
    <dbReference type="NCBI Taxonomy" id="3119039"/>
    <lineage>
        <taxon>Bacteria</taxon>
        <taxon>Pseudomonadati</taxon>
        <taxon>Spirochaetota</taxon>
        <taxon>Spirochaetia</taxon>
        <taxon>Spirochaetales</taxon>
        <taxon>Spirochaetaceae</taxon>
        <taxon>Candidatus Thalassospirochaeta</taxon>
    </lineage>
</organism>
<evidence type="ECO:0000259" key="9">
    <source>
        <dbReference type="PROSITE" id="PS50112"/>
    </source>
</evidence>
<dbReference type="Gene3D" id="1.10.10.60">
    <property type="entry name" value="Homeodomain-like"/>
    <property type="match status" value="1"/>
</dbReference>
<dbReference type="CDD" id="cd00130">
    <property type="entry name" value="PAS"/>
    <property type="match status" value="1"/>
</dbReference>
<dbReference type="FunFam" id="3.40.50.300:FF:000006">
    <property type="entry name" value="DNA-binding transcriptional regulator NtrC"/>
    <property type="match status" value="1"/>
</dbReference>
<keyword evidence="4" id="KW-0805">Transcription regulation</keyword>
<evidence type="ECO:0000256" key="5">
    <source>
        <dbReference type="ARBA" id="ARBA00023125"/>
    </source>
</evidence>
<keyword evidence="5" id="KW-0238">DNA-binding</keyword>
<dbReference type="InterPro" id="IPR003593">
    <property type="entry name" value="AAA+_ATPase"/>
</dbReference>
<keyword evidence="6" id="KW-0804">Transcription</keyword>
<name>A0AAJ1IG30_9SPIO</name>
<sequence length="480" mass="54204">MANFENPEEYLEQLVGEYEPIKKDKVDIFSFGDAIDHGIYVIDENGIITHANKQYQKLTGMWEKEYLGKPVAPILSKFFHNSRAVATESLKTGKKLAGLSRPRRTDCELLVTSLPIKDDRDKTTMVITVLQDVTEEIKLQKKFDKNLEKTEQYEQELNYYRTKEAETSVILGSSPGMDVLKNLIVQIAPVDTTILLTGETGTGKEIISREIHNRSPRAEKPYIAVNCAAIPESLIESELFGYEKGAFTGAINQKKAGYFETANKGTLLLDEIGEIPLNLQSKLLRVLQEKEITRIGGTKPTPLDIRIIAATNKNLKKEVKEGRFRKDLYFRLCVIPLHIPPLRERTADIPSLAEKFLSLYNKKHNTEKYFSQTAVELFKQYDWPGNVRELENIVERLIVISRSNEISEIEVSAVIGPELISDSVLPEQNMDLKTAVANLEKRMIEKALKETGSSYDAAEILGIDQSTVIRKAQKLGISGW</sequence>
<dbReference type="Pfam" id="PF08448">
    <property type="entry name" value="PAS_4"/>
    <property type="match status" value="1"/>
</dbReference>
<dbReference type="Gene3D" id="3.40.50.300">
    <property type="entry name" value="P-loop containing nucleotide triphosphate hydrolases"/>
    <property type="match status" value="1"/>
</dbReference>
<keyword evidence="3" id="KW-0067">ATP-binding</keyword>